<evidence type="ECO:0000313" key="15">
    <source>
        <dbReference type="Proteomes" id="UP000002899"/>
    </source>
</evidence>
<evidence type="ECO:0000259" key="13">
    <source>
        <dbReference type="PROSITE" id="PS50234"/>
    </source>
</evidence>
<dbReference type="PANTHER" id="PTHR12695:SF2">
    <property type="entry name" value="GENERAL TRANSCRIPTION FACTOR IIH SUBUNIT 2-RELATED"/>
    <property type="match status" value="1"/>
</dbReference>
<reference evidence="14 15" key="2">
    <citation type="journal article" date="2013" name="PLoS ONE">
        <title>Whole genome mapping and re-organization of the nuclear and mitochondrial genomes of Babesia microti isolates.</title>
        <authorList>
            <person name="Cornillot E."/>
            <person name="Dassouli A."/>
            <person name="Garg A."/>
            <person name="Pachikara N."/>
            <person name="Randazzo S."/>
            <person name="Depoix D."/>
            <person name="Carcy B."/>
            <person name="Delbecq S."/>
            <person name="Frutos R."/>
            <person name="Silva J.C."/>
            <person name="Sutton R."/>
            <person name="Krause P.J."/>
            <person name="Mamoun C.B."/>
        </authorList>
    </citation>
    <scope>NUCLEOTIDE SEQUENCE [LARGE SCALE GENOMIC DNA]</scope>
    <source>
        <strain evidence="14 15">RI</strain>
    </source>
</reference>
<keyword evidence="8 11" id="KW-0804">Transcription</keyword>
<dbReference type="PIRSF" id="PIRSF015919">
    <property type="entry name" value="TFIIH_SSL1"/>
    <property type="match status" value="1"/>
</dbReference>
<feature type="zinc finger region" description="C4-type" evidence="12">
    <location>
        <begin position="299"/>
        <end position="316"/>
    </location>
</feature>
<dbReference type="GO" id="GO:0005675">
    <property type="term" value="C:transcription factor TFIIH holo complex"/>
    <property type="evidence" value="ECO:0007669"/>
    <property type="project" value="UniProtKB-UniRule"/>
</dbReference>
<dbReference type="GO" id="GO:0006289">
    <property type="term" value="P:nucleotide-excision repair"/>
    <property type="evidence" value="ECO:0007669"/>
    <property type="project" value="UniProtKB-UniRule"/>
</dbReference>
<dbReference type="InterPro" id="IPR004595">
    <property type="entry name" value="TFIIH_C1-like_dom"/>
</dbReference>
<feature type="domain" description="VWFA" evidence="13">
    <location>
        <begin position="80"/>
        <end position="258"/>
    </location>
</feature>
<gene>
    <name evidence="14" type="ORF">BMR1_01G01925</name>
</gene>
<evidence type="ECO:0000256" key="1">
    <source>
        <dbReference type="ARBA" id="ARBA00004123"/>
    </source>
</evidence>
<dbReference type="GO" id="GO:0006351">
    <property type="term" value="P:DNA-templated transcription"/>
    <property type="evidence" value="ECO:0007669"/>
    <property type="project" value="InterPro"/>
</dbReference>
<dbReference type="NCBIfam" id="TIGR00622">
    <property type="entry name" value="ssl1"/>
    <property type="match status" value="1"/>
</dbReference>
<dbReference type="GO" id="GO:0000439">
    <property type="term" value="C:transcription factor TFIIH core complex"/>
    <property type="evidence" value="ECO:0007669"/>
    <property type="project" value="InterPro"/>
</dbReference>
<keyword evidence="6 11" id="KW-0862">Zinc</keyword>
<evidence type="ECO:0000256" key="5">
    <source>
        <dbReference type="ARBA" id="ARBA00022771"/>
    </source>
</evidence>
<dbReference type="InterPro" id="IPR013083">
    <property type="entry name" value="Znf_RING/FYVE/PHD"/>
</dbReference>
<evidence type="ECO:0000256" key="10">
    <source>
        <dbReference type="ARBA" id="ARBA00023242"/>
    </source>
</evidence>
<dbReference type="InterPro" id="IPR046349">
    <property type="entry name" value="C1-like_sf"/>
</dbReference>
<dbReference type="KEGG" id="bmic:BMR1_01G01925"/>
<reference evidence="14 15" key="3">
    <citation type="journal article" date="2016" name="Sci. Rep.">
        <title>Genome-wide diversity and gene expression profiling of Babesia microti isolates identify polymorphic genes that mediate host-pathogen interactions.</title>
        <authorList>
            <person name="Silva J.C."/>
            <person name="Cornillot E."/>
            <person name="McCracken C."/>
            <person name="Usmani-Brown S."/>
            <person name="Dwivedi A."/>
            <person name="Ifeonu O.O."/>
            <person name="Crabtree J."/>
            <person name="Gotia H.T."/>
            <person name="Virji A.Z."/>
            <person name="Reynes C."/>
            <person name="Colinge J."/>
            <person name="Kumar V."/>
            <person name="Lawres L."/>
            <person name="Pazzi J.E."/>
            <person name="Pablo J.V."/>
            <person name="Hung C."/>
            <person name="Brancato J."/>
            <person name="Kumari P."/>
            <person name="Orvis J."/>
            <person name="Tretina K."/>
            <person name="Chibucos M."/>
            <person name="Ott S."/>
            <person name="Sadzewicz L."/>
            <person name="Sengamalay N."/>
            <person name="Shetty A.C."/>
            <person name="Su Q."/>
            <person name="Tallon L."/>
            <person name="Fraser C.M."/>
            <person name="Frutos R."/>
            <person name="Molina D.M."/>
            <person name="Krause P.J."/>
            <person name="Ben Mamoun C."/>
        </authorList>
    </citation>
    <scope>NUCLEOTIDE SEQUENCE [LARGE SCALE GENOMIC DNA]</scope>
    <source>
        <strain evidence="14 15">RI</strain>
    </source>
</reference>
<keyword evidence="15" id="KW-1185">Reference proteome</keyword>
<evidence type="ECO:0000256" key="8">
    <source>
        <dbReference type="ARBA" id="ARBA00023163"/>
    </source>
</evidence>
<dbReference type="InterPro" id="IPR007198">
    <property type="entry name" value="Ssl1-like"/>
</dbReference>
<evidence type="ECO:0000256" key="3">
    <source>
        <dbReference type="ARBA" id="ARBA00022723"/>
    </source>
</evidence>
<keyword evidence="9" id="KW-0234">DNA repair</keyword>
<protein>
    <recommendedName>
        <fullName evidence="11">General transcription factor IIH subunit</fullName>
    </recommendedName>
</protein>
<accession>I7I834</accession>
<dbReference type="FunFam" id="3.40.50.410:FF:000015">
    <property type="entry name" value="General transcription factor IIH subunit 2"/>
    <property type="match status" value="1"/>
</dbReference>
<evidence type="ECO:0000256" key="7">
    <source>
        <dbReference type="ARBA" id="ARBA00023015"/>
    </source>
</evidence>
<dbReference type="GO" id="GO:0008270">
    <property type="term" value="F:zinc ion binding"/>
    <property type="evidence" value="ECO:0007669"/>
    <property type="project" value="UniProtKB-UniRule"/>
</dbReference>
<evidence type="ECO:0000256" key="6">
    <source>
        <dbReference type="ARBA" id="ARBA00022833"/>
    </source>
</evidence>
<dbReference type="GeneID" id="24423457"/>
<sequence>MILESILEEYEDTLNDFQEDALAQYAWEQDLERTWEKLIENDGELKFSQSTKARKNIDRPIDSGVSDGNNIIVKRGIIRNILILFDLSDRMRDIDFKPNRLHTAVAQTSKFIRELFYQCPISQVGIVAMKNKLAKLISPFGSNTDEQISRLNDLLSDGPEGDISLQNALEMSISLLDDVPQYTTREILIVFGSIKTCDPGNIFATIKRLKKHHITVDAISLSSELYILKHICTETNGSHSVAIDTHDLTSLFNIYTNPPRWQDGMLPILVKVGFPSLTKSNTASLCVCHGKLVFTSYTCPQCSAITCNIPSRCKCCQIYLVSPADVCRGFHHLCAPPEFTNVPADILGGCDTCASCSVELKNSVMYSGEDRAKQCPGCMKIFCRICDEFIHGTLHQCPFCIKLIKPVV</sequence>
<dbReference type="AlphaFoldDB" id="I7I834"/>
<dbReference type="OMA" id="INWVEVP"/>
<dbReference type="SMART" id="SM01047">
    <property type="entry name" value="C1_4"/>
    <property type="match status" value="1"/>
</dbReference>
<organism evidence="14 15">
    <name type="scientific">Babesia microti (strain RI)</name>
    <dbReference type="NCBI Taxonomy" id="1133968"/>
    <lineage>
        <taxon>Eukaryota</taxon>
        <taxon>Sar</taxon>
        <taxon>Alveolata</taxon>
        <taxon>Apicomplexa</taxon>
        <taxon>Aconoidasida</taxon>
        <taxon>Piroplasmida</taxon>
        <taxon>Babesiidae</taxon>
        <taxon>Babesia</taxon>
    </lineage>
</organism>
<proteinExistence type="inferred from homology"/>
<evidence type="ECO:0000256" key="11">
    <source>
        <dbReference type="PIRNR" id="PIRNR015919"/>
    </source>
</evidence>
<dbReference type="SUPFAM" id="SSF57889">
    <property type="entry name" value="Cysteine-rich domain"/>
    <property type="match status" value="1"/>
</dbReference>
<reference evidence="14 15" key="1">
    <citation type="journal article" date="2012" name="Nucleic Acids Res.">
        <title>Sequencing of the smallest Apicomplexan genome from the human pathogen Babesia microti.</title>
        <authorList>
            <person name="Cornillot E."/>
            <person name="Hadj-Kaddour K."/>
            <person name="Dassouli A."/>
            <person name="Noel B."/>
            <person name="Ranwez V."/>
            <person name="Vacherie B."/>
            <person name="Augagneur Y."/>
            <person name="Bres V."/>
            <person name="Duclos A."/>
            <person name="Randazzo S."/>
            <person name="Carcy B."/>
            <person name="Debierre-Grockiego F."/>
            <person name="Delbecq S."/>
            <person name="Moubri-Menage K."/>
            <person name="Shams-Eldin H."/>
            <person name="Usmani-Brown S."/>
            <person name="Bringaud F."/>
            <person name="Wincker P."/>
            <person name="Vivares C.P."/>
            <person name="Schwarz R.T."/>
            <person name="Schetters T.P."/>
            <person name="Krause P.J."/>
            <person name="Gorenflot A."/>
            <person name="Berry V."/>
            <person name="Barbe V."/>
            <person name="Ben Mamoun C."/>
        </authorList>
    </citation>
    <scope>NUCLEOTIDE SEQUENCE [LARGE SCALE GENOMIC DNA]</scope>
    <source>
        <strain evidence="14 15">RI</strain>
    </source>
</reference>
<dbReference type="Proteomes" id="UP000002899">
    <property type="component" value="Chromosome I"/>
</dbReference>
<dbReference type="PROSITE" id="PS50234">
    <property type="entry name" value="VWFA"/>
    <property type="match status" value="1"/>
</dbReference>
<dbReference type="PANTHER" id="PTHR12695">
    <property type="entry name" value="GENERAL TRANSCRIPTION FACTOR IIH SUBUNIT 2"/>
    <property type="match status" value="1"/>
</dbReference>
<dbReference type="VEuPathDB" id="PiroplasmaDB:BMR1_01G01925"/>
<keyword evidence="7 11" id="KW-0805">Transcription regulation</keyword>
<evidence type="ECO:0000256" key="4">
    <source>
        <dbReference type="ARBA" id="ARBA00022763"/>
    </source>
</evidence>
<evidence type="ECO:0000256" key="9">
    <source>
        <dbReference type="ARBA" id="ARBA00023204"/>
    </source>
</evidence>
<dbReference type="Gene3D" id="3.40.50.410">
    <property type="entry name" value="von Willebrand factor, type A domain"/>
    <property type="match status" value="1"/>
</dbReference>
<dbReference type="SUPFAM" id="SSF53300">
    <property type="entry name" value="vWA-like"/>
    <property type="match status" value="1"/>
</dbReference>
<dbReference type="Gene3D" id="3.30.40.10">
    <property type="entry name" value="Zinc/RING finger domain, C3HC4 (zinc finger)"/>
    <property type="match status" value="1"/>
</dbReference>
<name>I7I834_BABMR</name>
<evidence type="ECO:0000256" key="12">
    <source>
        <dbReference type="PIRSR" id="PIRSR015919-1"/>
    </source>
</evidence>
<dbReference type="SMART" id="SM00327">
    <property type="entry name" value="VWA"/>
    <property type="match status" value="1"/>
</dbReference>
<dbReference type="EMBL" id="FO082871">
    <property type="protein sequence ID" value="CCF72843.1"/>
    <property type="molecule type" value="Genomic_DNA"/>
</dbReference>
<dbReference type="InterPro" id="IPR002035">
    <property type="entry name" value="VWF_A"/>
</dbReference>
<dbReference type="InterPro" id="IPR012170">
    <property type="entry name" value="TFIIH_SSL1/p44"/>
</dbReference>
<keyword evidence="4" id="KW-0227">DNA damage</keyword>
<dbReference type="OrthoDB" id="284275at2759"/>
<dbReference type="InterPro" id="IPR036465">
    <property type="entry name" value="vWFA_dom_sf"/>
</dbReference>
<dbReference type="GO" id="GO:0003743">
    <property type="term" value="F:translation initiation factor activity"/>
    <property type="evidence" value="ECO:0007669"/>
    <property type="project" value="UniProtKB-KW"/>
</dbReference>
<keyword evidence="10 11" id="KW-0539">Nucleus</keyword>
<evidence type="ECO:0000256" key="2">
    <source>
        <dbReference type="ARBA" id="ARBA00006092"/>
    </source>
</evidence>
<comment type="similarity">
    <text evidence="2 11">Belongs to the GTF2H2 family.</text>
</comment>
<keyword evidence="3 11" id="KW-0479">Metal-binding</keyword>
<comment type="subcellular location">
    <subcellularLocation>
        <location evidence="1 11">Nucleus</location>
    </subcellularLocation>
</comment>
<evidence type="ECO:0000313" key="14">
    <source>
        <dbReference type="EMBL" id="CCF72843.1"/>
    </source>
</evidence>
<dbReference type="RefSeq" id="XP_012647452.1">
    <property type="nucleotide sequence ID" value="XM_012791998.1"/>
</dbReference>
<dbReference type="GO" id="GO:0006357">
    <property type="term" value="P:regulation of transcription by RNA polymerase II"/>
    <property type="evidence" value="ECO:0007669"/>
    <property type="project" value="TreeGrafter"/>
</dbReference>
<dbReference type="Pfam" id="PF04056">
    <property type="entry name" value="Ssl1"/>
    <property type="match status" value="1"/>
</dbReference>
<keyword evidence="5" id="KW-0863">Zinc-finger</keyword>